<dbReference type="VEuPathDB" id="FungiDB:BDV34DRAFT_186873"/>
<name>A0A5N6DZ45_ASPPA</name>
<accession>A0A5N6DZ45</accession>
<reference evidence="1 2" key="1">
    <citation type="submission" date="2019-04" db="EMBL/GenBank/DDBJ databases">
        <title>Fungal friends and foes A comparative genomics study of 23 Aspergillus species from section Flavi.</title>
        <authorList>
            <consortium name="DOE Joint Genome Institute"/>
            <person name="Kjaerbolling I."/>
            <person name="Vesth T.C."/>
            <person name="Frisvad J.C."/>
            <person name="Nybo J.L."/>
            <person name="Theobald S."/>
            <person name="Kildgaard S."/>
            <person name="Petersen T.I."/>
            <person name="Kuo A."/>
            <person name="Sato A."/>
            <person name="Lyhne E.K."/>
            <person name="Kogle M.E."/>
            <person name="Wiebenga A."/>
            <person name="Kun R.S."/>
            <person name="Lubbers R.J."/>
            <person name="Makela M.R."/>
            <person name="Barry K."/>
            <person name="Chovatia M."/>
            <person name="Clum A."/>
            <person name="Daum C."/>
            <person name="Haridas S."/>
            <person name="He G."/>
            <person name="LaButti K."/>
            <person name="Lipzen A."/>
            <person name="Mondo S."/>
            <person name="Pangilinan J."/>
            <person name="Riley R."/>
            <person name="Salamov A."/>
            <person name="Simmons B.A."/>
            <person name="Magnuson J.K."/>
            <person name="Henrissat B."/>
            <person name="Mortensen U.H."/>
            <person name="Larsen T.O."/>
            <person name="De vries R.P."/>
            <person name="Grigoriev I.V."/>
            <person name="Machida M."/>
            <person name="Baker S.E."/>
            <person name="Andersen M.R."/>
        </authorList>
    </citation>
    <scope>NUCLEOTIDE SEQUENCE [LARGE SCALE GENOMIC DNA]</scope>
    <source>
        <strain evidence="1 2">CBS 117618</strain>
    </source>
</reference>
<keyword evidence="2" id="KW-1185">Reference proteome</keyword>
<sequence>MGNQRGKSDPRGWSRIVRIGSLLSDSLQGRHSSVNSPASSLSILDSHIDTPMSSANFF</sequence>
<evidence type="ECO:0000313" key="1">
    <source>
        <dbReference type="EMBL" id="KAB8210512.1"/>
    </source>
</evidence>
<proteinExistence type="predicted"/>
<dbReference type="AlphaFoldDB" id="A0A5N6DZ45"/>
<dbReference type="Proteomes" id="UP000326532">
    <property type="component" value="Unassembled WGS sequence"/>
</dbReference>
<protein>
    <submittedName>
        <fullName evidence="1">Uncharacterized protein</fullName>
    </submittedName>
</protein>
<gene>
    <name evidence="1" type="ORF">BDV34DRAFT_186873</name>
</gene>
<dbReference type="EMBL" id="ML734942">
    <property type="protein sequence ID" value="KAB8210512.1"/>
    <property type="molecule type" value="Genomic_DNA"/>
</dbReference>
<evidence type="ECO:0000313" key="2">
    <source>
        <dbReference type="Proteomes" id="UP000326532"/>
    </source>
</evidence>
<organism evidence="1 2">
    <name type="scientific">Aspergillus parasiticus</name>
    <dbReference type="NCBI Taxonomy" id="5067"/>
    <lineage>
        <taxon>Eukaryota</taxon>
        <taxon>Fungi</taxon>
        <taxon>Dikarya</taxon>
        <taxon>Ascomycota</taxon>
        <taxon>Pezizomycotina</taxon>
        <taxon>Eurotiomycetes</taxon>
        <taxon>Eurotiomycetidae</taxon>
        <taxon>Eurotiales</taxon>
        <taxon>Aspergillaceae</taxon>
        <taxon>Aspergillus</taxon>
        <taxon>Aspergillus subgen. Circumdati</taxon>
    </lineage>
</organism>